<evidence type="ECO:0000256" key="4">
    <source>
        <dbReference type="RuleBase" id="RU367098"/>
    </source>
</evidence>
<dbReference type="Proteomes" id="UP000758603">
    <property type="component" value="Unassembled WGS sequence"/>
</dbReference>
<keyword evidence="2 4" id="KW-1133">Transmembrane helix</keyword>
<evidence type="ECO:0000313" key="7">
    <source>
        <dbReference type="Proteomes" id="UP000758603"/>
    </source>
</evidence>
<feature type="compositionally biased region" description="Polar residues" evidence="5">
    <location>
        <begin position="1"/>
        <end position="12"/>
    </location>
</feature>
<dbReference type="GO" id="GO:0016020">
    <property type="term" value="C:membrane"/>
    <property type="evidence" value="ECO:0007669"/>
    <property type="project" value="UniProtKB-SubCell"/>
</dbReference>
<comment type="subcellular location">
    <subcellularLocation>
        <location evidence="4">Membrane</location>
        <topology evidence="4">Multi-pass membrane protein</topology>
    </subcellularLocation>
</comment>
<comment type="caution">
    <text evidence="6">The sequence shown here is derived from an EMBL/GenBank/DDBJ whole genome shotgun (WGS) entry which is preliminary data.</text>
</comment>
<feature type="region of interest" description="Disordered" evidence="5">
    <location>
        <begin position="198"/>
        <end position="220"/>
    </location>
</feature>
<reference evidence="6" key="1">
    <citation type="journal article" date="2021" name="Nat. Commun.">
        <title>Genetic determinants of endophytism in the Arabidopsis root mycobiome.</title>
        <authorList>
            <person name="Mesny F."/>
            <person name="Miyauchi S."/>
            <person name="Thiergart T."/>
            <person name="Pickel B."/>
            <person name="Atanasova L."/>
            <person name="Karlsson M."/>
            <person name="Huettel B."/>
            <person name="Barry K.W."/>
            <person name="Haridas S."/>
            <person name="Chen C."/>
            <person name="Bauer D."/>
            <person name="Andreopoulos W."/>
            <person name="Pangilinan J."/>
            <person name="LaButti K."/>
            <person name="Riley R."/>
            <person name="Lipzen A."/>
            <person name="Clum A."/>
            <person name="Drula E."/>
            <person name="Henrissat B."/>
            <person name="Kohler A."/>
            <person name="Grigoriev I.V."/>
            <person name="Martin F.M."/>
            <person name="Hacquard S."/>
        </authorList>
    </citation>
    <scope>NUCLEOTIDE SEQUENCE</scope>
    <source>
        <strain evidence="6">MPI-SDFR-AT-0073</strain>
    </source>
</reference>
<gene>
    <name evidence="4" type="primary">AIM11</name>
    <name evidence="6" type="ORF">BKA67DRAFT_661673</name>
</gene>
<keyword evidence="3 4" id="KW-0472">Membrane</keyword>
<protein>
    <recommendedName>
        <fullName evidence="4">Altered inheritance of mitochondria protein 11</fullName>
    </recommendedName>
</protein>
<dbReference type="GO" id="GO:0005739">
    <property type="term" value="C:mitochondrion"/>
    <property type="evidence" value="ECO:0007669"/>
    <property type="project" value="TreeGrafter"/>
</dbReference>
<dbReference type="InterPro" id="IPR038814">
    <property type="entry name" value="AIM11"/>
</dbReference>
<evidence type="ECO:0000256" key="5">
    <source>
        <dbReference type="SAM" id="MobiDB-lite"/>
    </source>
</evidence>
<feature type="transmembrane region" description="Helical" evidence="4">
    <location>
        <begin position="60"/>
        <end position="79"/>
    </location>
</feature>
<dbReference type="EMBL" id="JAGPXC010000007">
    <property type="protein sequence ID" value="KAH6648717.1"/>
    <property type="molecule type" value="Genomic_DNA"/>
</dbReference>
<organism evidence="6 7">
    <name type="scientific">Truncatella angustata</name>
    <dbReference type="NCBI Taxonomy" id="152316"/>
    <lineage>
        <taxon>Eukaryota</taxon>
        <taxon>Fungi</taxon>
        <taxon>Dikarya</taxon>
        <taxon>Ascomycota</taxon>
        <taxon>Pezizomycotina</taxon>
        <taxon>Sordariomycetes</taxon>
        <taxon>Xylariomycetidae</taxon>
        <taxon>Amphisphaeriales</taxon>
        <taxon>Sporocadaceae</taxon>
        <taxon>Truncatella</taxon>
    </lineage>
</organism>
<proteinExistence type="inferred from homology"/>
<name>A0A9P8UF16_9PEZI</name>
<evidence type="ECO:0000256" key="2">
    <source>
        <dbReference type="ARBA" id="ARBA00022989"/>
    </source>
</evidence>
<evidence type="ECO:0000256" key="3">
    <source>
        <dbReference type="ARBA" id="ARBA00023136"/>
    </source>
</evidence>
<comment type="similarity">
    <text evidence="4">Belongs to the AIM11 family.</text>
</comment>
<accession>A0A9P8UF16</accession>
<dbReference type="PANTHER" id="PTHR39136">
    <property type="entry name" value="ALTERED INHERITANCE OF MITOCHONDRIA PROTEIN 11"/>
    <property type="match status" value="1"/>
</dbReference>
<evidence type="ECO:0000256" key="1">
    <source>
        <dbReference type="ARBA" id="ARBA00022692"/>
    </source>
</evidence>
<dbReference type="AlphaFoldDB" id="A0A9P8UF16"/>
<sequence length="220" mass="23329">MWSFGTTMTIANDDQERQRSTISATPPAAAAQQVVAPADLTPPASTRPDTRSPILSQRSLSQLGIFFAGAGFLALSTAITRRAIARKHISGIPLFYEQSNNPVSKITGDGGFVAVEALGLATLNTMSFGIMATGGVSWAFDISSVGELRAAAQKHTRANLGEADEAAEQEIAKYFSDLLEGKDQKEGKPSLTEAFSKLLKQPETKVDQQPEPGSDASKDS</sequence>
<keyword evidence="7" id="KW-1185">Reference proteome</keyword>
<keyword evidence="1 4" id="KW-0812">Transmembrane</keyword>
<feature type="region of interest" description="Disordered" evidence="5">
    <location>
        <begin position="1"/>
        <end position="33"/>
    </location>
</feature>
<evidence type="ECO:0000313" key="6">
    <source>
        <dbReference type="EMBL" id="KAH6648717.1"/>
    </source>
</evidence>
<dbReference type="OrthoDB" id="3558022at2759"/>
<dbReference type="PANTHER" id="PTHR39136:SF1">
    <property type="entry name" value="ALTERED INHERITANCE OF MITOCHONDRIA PROTEIN 11"/>
    <property type="match status" value="1"/>
</dbReference>